<gene>
    <name evidence="1" type="ORF">ALOHA_HF4000APKG7H23ctg3g38</name>
</gene>
<dbReference type="EMBL" id="EU016649">
    <property type="protein sequence ID" value="ABZ09373.1"/>
    <property type="molecule type" value="Genomic_DNA"/>
</dbReference>
<name>B3T9W4_9ZZZZ</name>
<sequence length="204" mass="21979">MGIMPSLTIPEPMRPSAWWLETRGMRRPLLSKTPSTSVRKTRWEAPMATAMAPAAVSAFTFNSWHPSPPSANCCTAKGAITGIYPRSRRAWTGPGSTSRVLPATNPRLGRSILPCSRAPSAPEKPTALPLSPSSNATSCLLIRPANTAVTTSRLAASVTRRPSTNSTRMPSLVIHWVMAEPPPWTTTGLMPWCCIATMSARELS</sequence>
<protein>
    <submittedName>
        <fullName evidence="1">Uncharacterized protein</fullName>
    </submittedName>
</protein>
<proteinExistence type="predicted"/>
<accession>B3T9W4</accession>
<organism evidence="1">
    <name type="scientific">uncultured marine microorganism HF4000_APKG7H23</name>
    <dbReference type="NCBI Taxonomy" id="455551"/>
    <lineage>
        <taxon>unclassified sequences</taxon>
        <taxon>environmental samples</taxon>
    </lineage>
</organism>
<dbReference type="AlphaFoldDB" id="B3T9W4"/>
<evidence type="ECO:0000313" key="1">
    <source>
        <dbReference type="EMBL" id="ABZ09373.1"/>
    </source>
</evidence>
<reference evidence="1" key="1">
    <citation type="journal article" date="2008" name="ISME J.">
        <title>Genomic patterns of recombination, clonal divergence and environment in marine microbial populations.</title>
        <authorList>
            <person name="Konstantinidis K.T."/>
            <person name="Delong E.F."/>
        </authorList>
    </citation>
    <scope>NUCLEOTIDE SEQUENCE</scope>
</reference>